<protein>
    <submittedName>
        <fullName evidence="3">Ras-associating domain-containing protein</fullName>
    </submittedName>
</protein>
<reference evidence="3" key="1">
    <citation type="submission" date="2017-02" db="UniProtKB">
        <authorList>
            <consortium name="WormBaseParasite"/>
        </authorList>
    </citation>
    <scope>IDENTIFICATION</scope>
</reference>
<proteinExistence type="predicted"/>
<accession>A0A0R3S5B7</accession>
<dbReference type="Pfam" id="PF18385">
    <property type="entry name" value="Tiam_CC_Ex"/>
    <property type="match status" value="1"/>
</dbReference>
<evidence type="ECO:0000313" key="3">
    <source>
        <dbReference type="WBParaSite" id="EEL_0000998601-mRNA-1"/>
    </source>
</evidence>
<sequence length="201" mass="22871">MCSLGSLQPECELARDLDDELEMSQLQLFTLRYRLAAISGINFPTPSELLSKISLRTLRHLSSFGGAAICSLHLHFLCKSHFQISKRLWNHQEELMLNVSRLHTLFDCHPFNANNGTVSVSLPSGSIIYLQQTTADNASEILSKVCEELKLDPEKYYIIREGRDRVRLQERDYRLQKKERSLGLTISAKICSDGGIKVNYI</sequence>
<organism evidence="2 3">
    <name type="scientific">Elaeophora elaphi</name>
    <dbReference type="NCBI Taxonomy" id="1147741"/>
    <lineage>
        <taxon>Eukaryota</taxon>
        <taxon>Metazoa</taxon>
        <taxon>Ecdysozoa</taxon>
        <taxon>Nematoda</taxon>
        <taxon>Chromadorea</taxon>
        <taxon>Rhabditida</taxon>
        <taxon>Spirurina</taxon>
        <taxon>Spiruromorpha</taxon>
        <taxon>Filarioidea</taxon>
        <taxon>Onchocercidae</taxon>
        <taxon>Elaeophora</taxon>
    </lineage>
</organism>
<dbReference type="STRING" id="1147741.A0A0R3S5B7"/>
<dbReference type="InterPro" id="IPR040655">
    <property type="entry name" value="TIAM1_CC-Ex"/>
</dbReference>
<dbReference type="Gene3D" id="6.10.140.680">
    <property type="match status" value="1"/>
</dbReference>
<evidence type="ECO:0000313" key="2">
    <source>
        <dbReference type="Proteomes" id="UP000050640"/>
    </source>
</evidence>
<keyword evidence="2" id="KW-1185">Reference proteome</keyword>
<dbReference type="WBParaSite" id="EEL_0000998601-mRNA-1">
    <property type="protein sequence ID" value="EEL_0000998601-mRNA-1"/>
    <property type="gene ID" value="EEL_0000998601"/>
</dbReference>
<dbReference type="AlphaFoldDB" id="A0A0R3S5B7"/>
<evidence type="ECO:0000259" key="1">
    <source>
        <dbReference type="Pfam" id="PF18385"/>
    </source>
</evidence>
<name>A0A0R3S5B7_9BILA</name>
<feature type="domain" description="TIAM1 CC-Ex" evidence="1">
    <location>
        <begin position="16"/>
        <end position="74"/>
    </location>
</feature>
<dbReference type="Proteomes" id="UP000050640">
    <property type="component" value="Unplaced"/>
</dbReference>